<reference evidence="6" key="1">
    <citation type="submission" date="2012-02" db="EMBL/GenBank/DDBJ databases">
        <title>The complete genome of Halobacteroides halobius DSM 5150.</title>
        <authorList>
            <person name="Lucas S."/>
            <person name="Copeland A."/>
            <person name="Lapidus A."/>
            <person name="Glavina del Rio T."/>
            <person name="Dalin E."/>
            <person name="Tice H."/>
            <person name="Bruce D."/>
            <person name="Goodwin L."/>
            <person name="Pitluck S."/>
            <person name="Peters L."/>
            <person name="Mikhailova N."/>
            <person name="Gu W."/>
            <person name="Kyrpides N."/>
            <person name="Mavromatis K."/>
            <person name="Ivanova N."/>
            <person name="Brettin T."/>
            <person name="Detter J.C."/>
            <person name="Han C."/>
            <person name="Larimer F."/>
            <person name="Land M."/>
            <person name="Hauser L."/>
            <person name="Markowitz V."/>
            <person name="Cheng J.-F."/>
            <person name="Hugenholtz P."/>
            <person name="Woyke T."/>
            <person name="Wu D."/>
            <person name="Tindall B."/>
            <person name="Pomrenke H."/>
            <person name="Brambilla E."/>
            <person name="Klenk H.-P."/>
            <person name="Eisen J.A."/>
        </authorList>
    </citation>
    <scope>NUCLEOTIDE SEQUENCE [LARGE SCALE GENOMIC DNA]</scope>
    <source>
        <strain evidence="6">ATCC 35273 / DSM 5150 / MD-1</strain>
    </source>
</reference>
<dbReference type="KEGG" id="hhl:Halha_1434"/>
<dbReference type="PROSITE" id="PS50932">
    <property type="entry name" value="HTH_LACI_2"/>
    <property type="match status" value="1"/>
</dbReference>
<dbReference type="Pfam" id="PF13377">
    <property type="entry name" value="Peripla_BP_3"/>
    <property type="match status" value="1"/>
</dbReference>
<dbReference type="InterPro" id="IPR000843">
    <property type="entry name" value="HTH_LacI"/>
</dbReference>
<name>L0KAJ2_HALHC</name>
<proteinExistence type="predicted"/>
<dbReference type="OrthoDB" id="9775106at2"/>
<dbReference type="CDD" id="cd01392">
    <property type="entry name" value="HTH_LacI"/>
    <property type="match status" value="1"/>
</dbReference>
<evidence type="ECO:0000313" key="6">
    <source>
        <dbReference type="Proteomes" id="UP000010880"/>
    </source>
</evidence>
<dbReference type="PROSITE" id="PS00356">
    <property type="entry name" value="HTH_LACI_1"/>
    <property type="match status" value="1"/>
</dbReference>
<keyword evidence="2" id="KW-0238">DNA-binding</keyword>
<dbReference type="STRING" id="748449.Halha_1434"/>
<feature type="domain" description="HTH lacI-type" evidence="4">
    <location>
        <begin position="5"/>
        <end position="60"/>
    </location>
</feature>
<dbReference type="Pfam" id="PF00356">
    <property type="entry name" value="LacI"/>
    <property type="match status" value="1"/>
</dbReference>
<dbReference type="SUPFAM" id="SSF53822">
    <property type="entry name" value="Periplasmic binding protein-like I"/>
    <property type="match status" value="1"/>
</dbReference>
<dbReference type="AlphaFoldDB" id="L0KAJ2"/>
<dbReference type="Proteomes" id="UP000010880">
    <property type="component" value="Chromosome"/>
</dbReference>
<sequence length="345" mass="39303">MAKQVTIRDVADYVGVSVATVSNVLNENQHKVSQKTYQEVLEAIEKLGYYPNFTARTLANRKSHLIGIMLPLVEQDKANTLLQDNPFYSQFISGIEMKTREKDYDILITGVGPEESCKDWIIKRNLDGIIFLGVYPNLLSKKIEEIDVPIVLTDTYKDYTGQFHNIGVNDQQGGYLATEYLLKLDHRNIAFVTGNRDLSEVNYRRYQGYQKALKRYNITENEELVYETEVSFEGGYKVGAELLSDQNDISAVFAVADILAFGIIKAFQEHDKKIPEDLSIVGFDDLKTCQYVTPALTTIKQDIFYKGVRTVEVLIEEIESQAKEKKSITLPLELVIRDSTQQRKD</sequence>
<dbReference type="eggNOG" id="COG1609">
    <property type="taxonomic scope" value="Bacteria"/>
</dbReference>
<dbReference type="CDD" id="cd06267">
    <property type="entry name" value="PBP1_LacI_sugar_binding-like"/>
    <property type="match status" value="1"/>
</dbReference>
<accession>L0KAJ2</accession>
<dbReference type="Gene3D" id="1.10.260.40">
    <property type="entry name" value="lambda repressor-like DNA-binding domains"/>
    <property type="match status" value="1"/>
</dbReference>
<dbReference type="RefSeq" id="WP_015327101.1">
    <property type="nucleotide sequence ID" value="NC_019978.1"/>
</dbReference>
<dbReference type="InterPro" id="IPR010982">
    <property type="entry name" value="Lambda_DNA-bd_dom_sf"/>
</dbReference>
<dbReference type="SUPFAM" id="SSF47413">
    <property type="entry name" value="lambda repressor-like DNA-binding domains"/>
    <property type="match status" value="1"/>
</dbReference>
<dbReference type="InterPro" id="IPR046335">
    <property type="entry name" value="LacI/GalR-like_sensor"/>
</dbReference>
<evidence type="ECO:0000256" key="1">
    <source>
        <dbReference type="ARBA" id="ARBA00023015"/>
    </source>
</evidence>
<protein>
    <submittedName>
        <fullName evidence="5">Transcriptional regulator</fullName>
    </submittedName>
</protein>
<dbReference type="Gene3D" id="3.40.50.2300">
    <property type="match status" value="2"/>
</dbReference>
<dbReference type="SMART" id="SM00354">
    <property type="entry name" value="HTH_LACI"/>
    <property type="match status" value="1"/>
</dbReference>
<evidence type="ECO:0000256" key="2">
    <source>
        <dbReference type="ARBA" id="ARBA00023125"/>
    </source>
</evidence>
<evidence type="ECO:0000256" key="3">
    <source>
        <dbReference type="ARBA" id="ARBA00023163"/>
    </source>
</evidence>
<dbReference type="GO" id="GO:0003700">
    <property type="term" value="F:DNA-binding transcription factor activity"/>
    <property type="evidence" value="ECO:0007669"/>
    <property type="project" value="TreeGrafter"/>
</dbReference>
<keyword evidence="1" id="KW-0805">Transcription regulation</keyword>
<gene>
    <name evidence="5" type="ordered locus">Halha_1434</name>
</gene>
<evidence type="ECO:0000313" key="5">
    <source>
        <dbReference type="EMBL" id="AGB41379.1"/>
    </source>
</evidence>
<dbReference type="PANTHER" id="PTHR30146">
    <property type="entry name" value="LACI-RELATED TRANSCRIPTIONAL REPRESSOR"/>
    <property type="match status" value="1"/>
</dbReference>
<dbReference type="PANTHER" id="PTHR30146:SF24">
    <property type="entry name" value="XYLOSE OPERON REGULATORY PROTEIN"/>
    <property type="match status" value="1"/>
</dbReference>
<dbReference type="EMBL" id="CP003359">
    <property type="protein sequence ID" value="AGB41379.1"/>
    <property type="molecule type" value="Genomic_DNA"/>
</dbReference>
<dbReference type="HOGENOM" id="CLU_037628_6_1_9"/>
<keyword evidence="6" id="KW-1185">Reference proteome</keyword>
<dbReference type="InterPro" id="IPR028082">
    <property type="entry name" value="Peripla_BP_I"/>
</dbReference>
<evidence type="ECO:0000259" key="4">
    <source>
        <dbReference type="PROSITE" id="PS50932"/>
    </source>
</evidence>
<organism evidence="5 6">
    <name type="scientific">Halobacteroides halobius (strain ATCC 35273 / DSM 5150 / MD-1)</name>
    <dbReference type="NCBI Taxonomy" id="748449"/>
    <lineage>
        <taxon>Bacteria</taxon>
        <taxon>Bacillati</taxon>
        <taxon>Bacillota</taxon>
        <taxon>Clostridia</taxon>
        <taxon>Halanaerobiales</taxon>
        <taxon>Halobacteroidaceae</taxon>
        <taxon>Halobacteroides</taxon>
    </lineage>
</organism>
<keyword evidence="3" id="KW-0804">Transcription</keyword>
<dbReference type="GO" id="GO:0000976">
    <property type="term" value="F:transcription cis-regulatory region binding"/>
    <property type="evidence" value="ECO:0007669"/>
    <property type="project" value="TreeGrafter"/>
</dbReference>